<dbReference type="AlphaFoldDB" id="A0AAQ3ARS1"/>
<dbReference type="RefSeq" id="WP_199386496.1">
    <property type="nucleotide sequence ID" value="NZ_CP117692.1"/>
</dbReference>
<dbReference type="Proteomes" id="UP001222683">
    <property type="component" value="Chromosome"/>
</dbReference>
<dbReference type="EMBL" id="CP117692">
    <property type="protein sequence ID" value="WDC81758.1"/>
    <property type="molecule type" value="Genomic_DNA"/>
</dbReference>
<evidence type="ECO:0000313" key="1">
    <source>
        <dbReference type="EMBL" id="WDC81758.1"/>
    </source>
</evidence>
<reference evidence="1" key="1">
    <citation type="submission" date="2023-02" db="EMBL/GenBank/DDBJ databases">
        <title>Complete genome sequence of Lactobacillus ruminis CACC888 isolated from Pig feces.</title>
        <authorList>
            <person name="Park S."/>
            <person name="Park M.A."/>
            <person name="Kim D.-H."/>
            <person name="Kim Y."/>
        </authorList>
    </citation>
    <scope>NUCLEOTIDE SEQUENCE</scope>
    <source>
        <strain evidence="1">CACC888</strain>
    </source>
</reference>
<accession>A0AAQ3ARS1</accession>
<evidence type="ECO:0000313" key="2">
    <source>
        <dbReference type="Proteomes" id="UP001222683"/>
    </source>
</evidence>
<organism evidence="1 2">
    <name type="scientific">Ligilactobacillus ruminis</name>
    <dbReference type="NCBI Taxonomy" id="1623"/>
    <lineage>
        <taxon>Bacteria</taxon>
        <taxon>Bacillati</taxon>
        <taxon>Bacillota</taxon>
        <taxon>Bacilli</taxon>
        <taxon>Lactobacillales</taxon>
        <taxon>Lactobacillaceae</taxon>
        <taxon>Ligilactobacillus</taxon>
    </lineage>
</organism>
<evidence type="ECO:0008006" key="3">
    <source>
        <dbReference type="Google" id="ProtNLM"/>
    </source>
</evidence>
<gene>
    <name evidence="1" type="ORF">PSR59_08985</name>
</gene>
<sequence length="85" mass="9846">MLKGKTKTGFEYEFDENLFKDYELVELLAEVDDNPLVLPQIFKKLIGDRVKDLKDHVRDENGVVDIEKMVAEFEDIISTQASLKK</sequence>
<proteinExistence type="predicted"/>
<name>A0AAQ3ARS1_9LACO</name>
<protein>
    <recommendedName>
        <fullName evidence="3">Phage protein</fullName>
    </recommendedName>
</protein>